<feature type="domain" description="DHFR" evidence="7">
    <location>
        <begin position="1"/>
        <end position="161"/>
    </location>
</feature>
<sequence length="165" mass="19171">MNLIVAVDNNWAVGYNGGLLTYLPGDLPYFKEKTMNKVVVMGRKTLESLPKGKPLKGRKNIILTRDKDFTCEDTVVCHSKDEVLDYITRYESDEVFIIGGAEIYNLFLDNCEKAYVTKIYGKLPADKYINNLDELDNWNITWKSEMKEHEGLKFQWTIYENNKLK</sequence>
<accession>A0A8J8SDC1</accession>
<keyword evidence="5" id="KW-0521">NADP</keyword>
<keyword evidence="9" id="KW-1185">Reference proteome</keyword>
<evidence type="ECO:0000256" key="3">
    <source>
        <dbReference type="ARBA" id="ARBA00012856"/>
    </source>
</evidence>
<evidence type="ECO:0000256" key="1">
    <source>
        <dbReference type="ARBA" id="ARBA00004903"/>
    </source>
</evidence>
<dbReference type="InterPro" id="IPR012259">
    <property type="entry name" value="DHFR"/>
</dbReference>
<dbReference type="GO" id="GO:0046654">
    <property type="term" value="P:tetrahydrofolate biosynthetic process"/>
    <property type="evidence" value="ECO:0007669"/>
    <property type="project" value="UniProtKB-UniPathway"/>
</dbReference>
<evidence type="ECO:0000256" key="5">
    <source>
        <dbReference type="ARBA" id="ARBA00022857"/>
    </source>
</evidence>
<reference evidence="8 9" key="1">
    <citation type="submission" date="2020-07" db="EMBL/GenBank/DDBJ databases">
        <title>Vallitalea guaymasensis genome.</title>
        <authorList>
            <person name="Postec A."/>
        </authorList>
    </citation>
    <scope>NUCLEOTIDE SEQUENCE [LARGE SCALE GENOMIC DNA]</scope>
    <source>
        <strain evidence="8 9">Ra1766G1</strain>
    </source>
</reference>
<dbReference type="GO" id="GO:0006730">
    <property type="term" value="P:one-carbon metabolic process"/>
    <property type="evidence" value="ECO:0007669"/>
    <property type="project" value="UniProtKB-KW"/>
</dbReference>
<dbReference type="GO" id="GO:0046655">
    <property type="term" value="P:folic acid metabolic process"/>
    <property type="evidence" value="ECO:0007669"/>
    <property type="project" value="TreeGrafter"/>
</dbReference>
<dbReference type="InterPro" id="IPR024072">
    <property type="entry name" value="DHFR-like_dom_sf"/>
</dbReference>
<comment type="similarity">
    <text evidence="2">Belongs to the dihydrofolate reductase family.</text>
</comment>
<keyword evidence="6" id="KW-0560">Oxidoreductase</keyword>
<evidence type="ECO:0000313" key="9">
    <source>
        <dbReference type="Proteomes" id="UP000677305"/>
    </source>
</evidence>
<dbReference type="KEGG" id="vgu:HYG85_16015"/>
<dbReference type="CDD" id="cd00209">
    <property type="entry name" value="DHFR"/>
    <property type="match status" value="1"/>
</dbReference>
<evidence type="ECO:0000259" key="7">
    <source>
        <dbReference type="PROSITE" id="PS51330"/>
    </source>
</evidence>
<dbReference type="Pfam" id="PF00186">
    <property type="entry name" value="DHFR_1"/>
    <property type="match status" value="1"/>
</dbReference>
<dbReference type="AlphaFoldDB" id="A0A8J8SDC1"/>
<evidence type="ECO:0000256" key="2">
    <source>
        <dbReference type="ARBA" id="ARBA00009539"/>
    </source>
</evidence>
<dbReference type="PANTHER" id="PTHR48069:SF3">
    <property type="entry name" value="DIHYDROFOLATE REDUCTASE"/>
    <property type="match status" value="1"/>
</dbReference>
<dbReference type="Gene3D" id="3.40.430.10">
    <property type="entry name" value="Dihydrofolate Reductase, subunit A"/>
    <property type="match status" value="1"/>
</dbReference>
<dbReference type="GO" id="GO:0050661">
    <property type="term" value="F:NADP binding"/>
    <property type="evidence" value="ECO:0007669"/>
    <property type="project" value="InterPro"/>
</dbReference>
<organism evidence="8 9">
    <name type="scientific">Vallitalea guaymasensis</name>
    <dbReference type="NCBI Taxonomy" id="1185412"/>
    <lineage>
        <taxon>Bacteria</taxon>
        <taxon>Bacillati</taxon>
        <taxon>Bacillota</taxon>
        <taxon>Clostridia</taxon>
        <taxon>Lachnospirales</taxon>
        <taxon>Vallitaleaceae</taxon>
        <taxon>Vallitalea</taxon>
    </lineage>
</organism>
<dbReference type="GO" id="GO:0046452">
    <property type="term" value="P:dihydrofolate metabolic process"/>
    <property type="evidence" value="ECO:0007669"/>
    <property type="project" value="TreeGrafter"/>
</dbReference>
<dbReference type="PROSITE" id="PS51330">
    <property type="entry name" value="DHFR_2"/>
    <property type="match status" value="1"/>
</dbReference>
<gene>
    <name evidence="8" type="ORF">HYG85_16015</name>
</gene>
<dbReference type="GO" id="GO:0005829">
    <property type="term" value="C:cytosol"/>
    <property type="evidence" value="ECO:0007669"/>
    <property type="project" value="TreeGrafter"/>
</dbReference>
<dbReference type="RefSeq" id="WP_212690501.1">
    <property type="nucleotide sequence ID" value="NZ_CP058561.1"/>
</dbReference>
<dbReference type="EMBL" id="CP058561">
    <property type="protein sequence ID" value="QUH30326.1"/>
    <property type="molecule type" value="Genomic_DNA"/>
</dbReference>
<dbReference type="InterPro" id="IPR001796">
    <property type="entry name" value="DHFR_dom"/>
</dbReference>
<dbReference type="UniPathway" id="UPA00077">
    <property type="reaction ID" value="UER00158"/>
</dbReference>
<protein>
    <recommendedName>
        <fullName evidence="3">dihydrofolate reductase</fullName>
        <ecNumber evidence="3">1.5.1.3</ecNumber>
    </recommendedName>
</protein>
<proteinExistence type="inferred from homology"/>
<dbReference type="SUPFAM" id="SSF53597">
    <property type="entry name" value="Dihydrofolate reductase-like"/>
    <property type="match status" value="1"/>
</dbReference>
<name>A0A8J8SDC1_9FIRM</name>
<dbReference type="Proteomes" id="UP000677305">
    <property type="component" value="Chromosome"/>
</dbReference>
<evidence type="ECO:0000256" key="4">
    <source>
        <dbReference type="ARBA" id="ARBA00022563"/>
    </source>
</evidence>
<dbReference type="PRINTS" id="PR00070">
    <property type="entry name" value="DHFR"/>
</dbReference>
<dbReference type="EC" id="1.5.1.3" evidence="3"/>
<keyword evidence="4" id="KW-0554">One-carbon metabolism</keyword>
<dbReference type="PANTHER" id="PTHR48069">
    <property type="entry name" value="DIHYDROFOLATE REDUCTASE"/>
    <property type="match status" value="1"/>
</dbReference>
<dbReference type="GO" id="GO:0004146">
    <property type="term" value="F:dihydrofolate reductase activity"/>
    <property type="evidence" value="ECO:0007669"/>
    <property type="project" value="UniProtKB-EC"/>
</dbReference>
<evidence type="ECO:0000313" key="8">
    <source>
        <dbReference type="EMBL" id="QUH30326.1"/>
    </source>
</evidence>
<evidence type="ECO:0000256" key="6">
    <source>
        <dbReference type="ARBA" id="ARBA00023002"/>
    </source>
</evidence>
<comment type="pathway">
    <text evidence="1">Cofactor biosynthesis; tetrahydrofolate biosynthesis; 5,6,7,8-tetrahydrofolate from 7,8-dihydrofolate: step 1/1.</text>
</comment>